<organism evidence="2 3">
    <name type="scientific">Ottowia thiooxydans</name>
    <dbReference type="NCBI Taxonomy" id="219182"/>
    <lineage>
        <taxon>Bacteria</taxon>
        <taxon>Pseudomonadati</taxon>
        <taxon>Pseudomonadota</taxon>
        <taxon>Betaproteobacteria</taxon>
        <taxon>Burkholderiales</taxon>
        <taxon>Comamonadaceae</taxon>
        <taxon>Ottowia</taxon>
    </lineage>
</organism>
<dbReference type="PANTHER" id="PTHR42928:SF5">
    <property type="entry name" value="BLR1237 PROTEIN"/>
    <property type="match status" value="1"/>
</dbReference>
<protein>
    <submittedName>
        <fullName evidence="2">Tripartite-type tricarboxylate transporter receptor subunit TctC</fullName>
    </submittedName>
</protein>
<reference evidence="2 3" key="1">
    <citation type="submission" date="2024-06" db="EMBL/GenBank/DDBJ databases">
        <title>Sorghum-associated microbial communities from plants grown in Nebraska, USA.</title>
        <authorList>
            <person name="Schachtman D."/>
        </authorList>
    </citation>
    <scope>NUCLEOTIDE SEQUENCE [LARGE SCALE GENOMIC DNA]</scope>
    <source>
        <strain evidence="2 3">2709</strain>
    </source>
</reference>
<accession>A0ABV2Q2C4</accession>
<evidence type="ECO:0000256" key="1">
    <source>
        <dbReference type="ARBA" id="ARBA00006987"/>
    </source>
</evidence>
<dbReference type="PANTHER" id="PTHR42928">
    <property type="entry name" value="TRICARBOXYLATE-BINDING PROTEIN"/>
    <property type="match status" value="1"/>
</dbReference>
<proteinExistence type="inferred from homology"/>
<dbReference type="Gene3D" id="3.40.190.10">
    <property type="entry name" value="Periplasmic binding protein-like II"/>
    <property type="match status" value="1"/>
</dbReference>
<keyword evidence="2" id="KW-0675">Receptor</keyword>
<gene>
    <name evidence="2" type="ORF">ABIE13_000263</name>
</gene>
<evidence type="ECO:0000313" key="2">
    <source>
        <dbReference type="EMBL" id="MET4575166.1"/>
    </source>
</evidence>
<comment type="caution">
    <text evidence="2">The sequence shown here is derived from an EMBL/GenBank/DDBJ whole genome shotgun (WGS) entry which is preliminary data.</text>
</comment>
<dbReference type="SUPFAM" id="SSF53850">
    <property type="entry name" value="Periplasmic binding protein-like II"/>
    <property type="match status" value="1"/>
</dbReference>
<keyword evidence="3" id="KW-1185">Reference proteome</keyword>
<evidence type="ECO:0000313" key="3">
    <source>
        <dbReference type="Proteomes" id="UP001549320"/>
    </source>
</evidence>
<dbReference type="Pfam" id="PF03401">
    <property type="entry name" value="TctC"/>
    <property type="match status" value="1"/>
</dbReference>
<dbReference type="EMBL" id="JBEPSH010000001">
    <property type="protein sequence ID" value="MET4575166.1"/>
    <property type="molecule type" value="Genomic_DNA"/>
</dbReference>
<dbReference type="InterPro" id="IPR005064">
    <property type="entry name" value="BUG"/>
</dbReference>
<dbReference type="CDD" id="cd07012">
    <property type="entry name" value="PBP2_Bug_TTT"/>
    <property type="match status" value="1"/>
</dbReference>
<sequence>MYMKILYRFHENAARLKSSAYTPRKAMSFSHRRGALRALIAATFLALASVPSLAQDSYPNKPVRIVVGFEPGGLTDTYARLFATHLQTKFGQPFLVENKPGAATIIGTQFVAKAPADGYTLCFCVSNVYTNKFFRAQLPYKMEDLTAIGLAFRSSSVLIVPETSPFQNAEQLVDFAKKNPGKLNYSTTGAGGATHITGELFSSLAGIRATSVHYKGAAPASMAVGTQEVDFAFSAIATAQPLLKQKKVRALGVSNDVRTPALPDVPTLGEAGFKGIVTGVWYGLMAPTGTPASVINLMNKELNAFFTSPPIKERLQVGGETPMGTMTPQQMTEYVAKDTEMLRKVIEPLNIKLD</sequence>
<dbReference type="Gene3D" id="3.40.190.150">
    <property type="entry name" value="Bordetella uptake gene, domain 1"/>
    <property type="match status" value="1"/>
</dbReference>
<dbReference type="InterPro" id="IPR042100">
    <property type="entry name" value="Bug_dom1"/>
</dbReference>
<comment type="similarity">
    <text evidence="1">Belongs to the UPF0065 (bug) family.</text>
</comment>
<name>A0ABV2Q2C4_9BURK</name>
<dbReference type="Proteomes" id="UP001549320">
    <property type="component" value="Unassembled WGS sequence"/>
</dbReference>
<dbReference type="PIRSF" id="PIRSF017082">
    <property type="entry name" value="YflP"/>
    <property type="match status" value="1"/>
</dbReference>